<dbReference type="PANTHER" id="PTHR11046:SF29">
    <property type="match status" value="1"/>
</dbReference>
<reference evidence="5" key="1">
    <citation type="submission" date="2025-08" db="UniProtKB">
        <authorList>
            <consortium name="RefSeq"/>
        </authorList>
    </citation>
    <scope>IDENTIFICATION</scope>
</reference>
<dbReference type="GeneID" id="110979368"/>
<keyword evidence="1" id="KW-0540">Nuclease</keyword>
<dbReference type="PROSITE" id="PS50114">
    <property type="entry name" value="GATA_ZN_FINGER_2"/>
    <property type="match status" value="1"/>
</dbReference>
<accession>A0A8B7YC22</accession>
<keyword evidence="4" id="KW-1185">Reference proteome</keyword>
<evidence type="ECO:0000256" key="1">
    <source>
        <dbReference type="ARBA" id="ARBA00022722"/>
    </source>
</evidence>
<evidence type="ECO:0000313" key="5">
    <source>
        <dbReference type="RefSeq" id="XP_022090799.1"/>
    </source>
</evidence>
<dbReference type="GO" id="GO:0008270">
    <property type="term" value="F:zinc ion binding"/>
    <property type="evidence" value="ECO:0007669"/>
    <property type="project" value="UniProtKB-KW"/>
</dbReference>
<keyword evidence="2" id="KW-0479">Metal-binding</keyword>
<protein>
    <submittedName>
        <fullName evidence="5">Uncharacterized protein LOC110979368</fullName>
    </submittedName>
</protein>
<evidence type="ECO:0000259" key="3">
    <source>
        <dbReference type="PROSITE" id="PS50114"/>
    </source>
</evidence>
<dbReference type="RefSeq" id="XP_022090799.1">
    <property type="nucleotide sequence ID" value="XM_022235107.1"/>
</dbReference>
<dbReference type="GO" id="GO:0006355">
    <property type="term" value="P:regulation of DNA-templated transcription"/>
    <property type="evidence" value="ECO:0007669"/>
    <property type="project" value="InterPro"/>
</dbReference>
<dbReference type="InterPro" id="IPR000679">
    <property type="entry name" value="Znf_GATA"/>
</dbReference>
<dbReference type="Proteomes" id="UP000694845">
    <property type="component" value="Unplaced"/>
</dbReference>
<keyword evidence="2" id="KW-0863">Zinc-finger</keyword>
<dbReference type="GO" id="GO:0000175">
    <property type="term" value="F:3'-5'-RNA exonuclease activity"/>
    <property type="evidence" value="ECO:0007669"/>
    <property type="project" value="InterPro"/>
</dbReference>
<evidence type="ECO:0000313" key="4">
    <source>
        <dbReference type="Proteomes" id="UP000694845"/>
    </source>
</evidence>
<sequence length="348" mass="40651">MVTAPLWRVTEAPGHILDMCNIYSKMHIFFKEILDSDEKLVNFIKCRSTCFDESLIVKDEVFESLSSEWQNDDITLSMMQHTLIALQQLTSRVTADYLPGRKYHKMTRSTSFKTQTASVPKHNILPERIFGYLDHLIKKRPNASAIANEAQVMSVFNKTSHFISSLGQERMAEMISSVIGKPTKELREKAKQREKLRHEALVKKQQEKQNQLEKSQKLKLKRKEELTNVIIDASLWQSNQQVDDKMDQCESDRERYQACKNQIKFRREVLHQYLPDDKKIKFSDQGAKKDWTAMRDHLYKFIEAASSVASSKYVCLHVFPWQYIINTIVILKDKLHSFCCVNLKKIVD</sequence>
<keyword evidence="2" id="KW-0862">Zinc</keyword>
<feature type="domain" description="GATA-type" evidence="3">
    <location>
        <begin position="1"/>
        <end position="47"/>
    </location>
</feature>
<dbReference type="OMA" id="GCADNES"/>
<dbReference type="GO" id="GO:0043565">
    <property type="term" value="F:sequence-specific DNA binding"/>
    <property type="evidence" value="ECO:0007669"/>
    <property type="project" value="InterPro"/>
</dbReference>
<organism evidence="4 5">
    <name type="scientific">Acanthaster planci</name>
    <name type="common">Crown-of-thorns starfish</name>
    <dbReference type="NCBI Taxonomy" id="133434"/>
    <lineage>
        <taxon>Eukaryota</taxon>
        <taxon>Metazoa</taxon>
        <taxon>Echinodermata</taxon>
        <taxon>Eleutherozoa</taxon>
        <taxon>Asterozoa</taxon>
        <taxon>Asteroidea</taxon>
        <taxon>Valvatacea</taxon>
        <taxon>Valvatida</taxon>
        <taxon>Acanthasteridae</taxon>
        <taxon>Acanthaster</taxon>
    </lineage>
</organism>
<dbReference type="OrthoDB" id="6414146at2759"/>
<proteinExistence type="predicted"/>
<dbReference type="AlphaFoldDB" id="A0A8B7YC22"/>
<gene>
    <name evidence="5" type="primary">LOC110979368</name>
</gene>
<dbReference type="InterPro" id="IPR022894">
    <property type="entry name" value="Oligoribonuclease"/>
</dbReference>
<evidence type="ECO:0000256" key="2">
    <source>
        <dbReference type="PROSITE-ProRule" id="PRU00094"/>
    </source>
</evidence>
<keyword evidence="1" id="KW-0378">Hydrolase</keyword>
<name>A0A8B7YC22_ACAPL</name>
<dbReference type="PANTHER" id="PTHR11046">
    <property type="entry name" value="OLIGORIBONUCLEASE, MITOCHONDRIAL"/>
    <property type="match status" value="1"/>
</dbReference>
<dbReference type="KEGG" id="aplc:110979368"/>